<dbReference type="PIRSF" id="PIRSF004862">
    <property type="entry name" value="FliF"/>
    <property type="match status" value="1"/>
</dbReference>
<protein>
    <recommendedName>
        <fullName evidence="9">Flagellar M-ring protein</fullName>
    </recommendedName>
</protein>
<feature type="transmembrane region" description="Helical" evidence="11">
    <location>
        <begin position="33"/>
        <end position="52"/>
    </location>
</feature>
<evidence type="ECO:0000256" key="3">
    <source>
        <dbReference type="ARBA" id="ARBA00007971"/>
    </source>
</evidence>
<dbReference type="OrthoDB" id="8554211at2"/>
<feature type="domain" description="Flagellar M-ring C-terminal" evidence="13">
    <location>
        <begin position="260"/>
        <end position="442"/>
    </location>
</feature>
<gene>
    <name evidence="14" type="ORF">DLM_0969</name>
</gene>
<evidence type="ECO:0000259" key="13">
    <source>
        <dbReference type="Pfam" id="PF08345"/>
    </source>
</evidence>
<dbReference type="InterPro" id="IPR043427">
    <property type="entry name" value="YscJ/FliF"/>
</dbReference>
<name>A0A3G9GD69_9NEIS</name>
<feature type="domain" description="Flagellar M-ring N-terminal" evidence="12">
    <location>
        <begin position="54"/>
        <end position="227"/>
    </location>
</feature>
<keyword evidence="14" id="KW-0282">Flagellum</keyword>
<evidence type="ECO:0000256" key="7">
    <source>
        <dbReference type="ARBA" id="ARBA00023136"/>
    </source>
</evidence>
<feature type="compositionally biased region" description="Low complexity" evidence="10">
    <location>
        <begin position="526"/>
        <end position="542"/>
    </location>
</feature>
<dbReference type="PANTHER" id="PTHR30046:SF0">
    <property type="entry name" value="FLAGELLAR M-RING PROTEIN"/>
    <property type="match status" value="1"/>
</dbReference>
<keyword evidence="15" id="KW-1185">Reference proteome</keyword>
<comment type="function">
    <text evidence="9">The M ring may be actively involved in energy transduction.</text>
</comment>
<dbReference type="GO" id="GO:0009431">
    <property type="term" value="C:bacterial-type flagellum basal body, MS ring"/>
    <property type="evidence" value="ECO:0007669"/>
    <property type="project" value="InterPro"/>
</dbReference>
<evidence type="ECO:0000256" key="1">
    <source>
        <dbReference type="ARBA" id="ARBA00004117"/>
    </source>
</evidence>
<feature type="region of interest" description="Disordered" evidence="10">
    <location>
        <begin position="282"/>
        <end position="339"/>
    </location>
</feature>
<keyword evidence="5 11" id="KW-0812">Transmembrane</keyword>
<keyword evidence="14" id="KW-0966">Cell projection</keyword>
<evidence type="ECO:0000313" key="14">
    <source>
        <dbReference type="EMBL" id="BBF84609.1"/>
    </source>
</evidence>
<reference evidence="14 15" key="2">
    <citation type="journal article" date="2017" name="Genome Announc.">
        <title>Draft genome sequence of Aquitalea magnusonii strain H3, a plant growth-promoting bacterium of duckweed Lemna minor.</title>
        <authorList>
            <person name="Ishizawa H."/>
            <person name="Kuroda M."/>
            <person name="Ike M."/>
        </authorList>
    </citation>
    <scope>NUCLEOTIDE SEQUENCE [LARGE SCALE GENOMIC DNA]</scope>
    <source>
        <strain evidence="14 15">H3</strain>
    </source>
</reference>
<dbReference type="InterPro" id="IPR045851">
    <property type="entry name" value="AMP-bd_C_sf"/>
</dbReference>
<evidence type="ECO:0000259" key="12">
    <source>
        <dbReference type="Pfam" id="PF01514"/>
    </source>
</evidence>
<evidence type="ECO:0000256" key="6">
    <source>
        <dbReference type="ARBA" id="ARBA00022989"/>
    </source>
</evidence>
<dbReference type="Proteomes" id="UP000198290">
    <property type="component" value="Chromosome"/>
</dbReference>
<keyword evidence="7 11" id="KW-0472">Membrane</keyword>
<feature type="compositionally biased region" description="Polar residues" evidence="10">
    <location>
        <begin position="323"/>
        <end position="333"/>
    </location>
</feature>
<keyword evidence="6 11" id="KW-1133">Transmembrane helix</keyword>
<evidence type="ECO:0000256" key="2">
    <source>
        <dbReference type="ARBA" id="ARBA00004651"/>
    </source>
</evidence>
<reference evidence="15" key="3">
    <citation type="journal article" date="2017" name="Plant Physiol. Biochem.">
        <title>Differential oxidative and antioxidative response of duckweed Lemna minor toward plant growth promoting/inhibiting bacteria.</title>
        <authorList>
            <person name="Ishizawa H."/>
            <person name="Kuroda M."/>
            <person name="Morikawa M."/>
            <person name="Ike M."/>
        </authorList>
    </citation>
    <scope>NUCLEOTIDE SEQUENCE [LARGE SCALE GENOMIC DNA]</scope>
    <source>
        <strain evidence="15">H3</strain>
    </source>
</reference>
<dbReference type="GO" id="GO:0071973">
    <property type="term" value="P:bacterial-type flagellum-dependent cell motility"/>
    <property type="evidence" value="ECO:0007669"/>
    <property type="project" value="InterPro"/>
</dbReference>
<comment type="similarity">
    <text evidence="3 9">Belongs to the FliF family.</text>
</comment>
<sequence>MADLAEQNATPVWRTRLNDASERFKSLPNNKKILFLVALAAIFSVIVGAVVLNRQPSYKILFSNIADRDGGQVTAALQQMNIPYQLGDGGTVSVPADKVYDARLRLAAQGLPKAGGVGFELMDNQKFGISQFAEQVNYQRAIEGELARTIEAIGSVESARIHIAIPKQSVFVRDQQQPTASVMLNLFRGRTLDQGQVAGIVHLVSSAVPNLPVKNVTVVDQDGNMLSKLSDKDTAGMDQTQLGYVRQVEDGYVKRIESILEPIFGQGNIHAQVTANVDFSEVEQTSESYRPNSTPNPSATRSQQIVERLGSGAANAGGVPGALSNQPPSSASAPITLPPGAAPGTATLSGQAMGQSGALERDITTNYEVDKTIQHTKMPQGVVKRLSAAVVVNYRKMPDKNGEVKPTPLTAQEIQQINNLVKETMGYNSQRGDTLNVVNAAFADAAVPVTMQEKVTDYLTNNASSLIKYALLTIAVLYLLFGVVRPIVKDLVKPQDAVKKGPDGKPLTDAGGRLLAVAGDEEGGSATAAAAGGKGAAATHADGSPENPKDAQMRQYNQNLEAARELVKSDPRMAAQIIKEWISADE</sequence>
<keyword evidence="4" id="KW-1003">Cell membrane</keyword>
<dbReference type="Pfam" id="PF01514">
    <property type="entry name" value="YscJ_FliF"/>
    <property type="match status" value="1"/>
</dbReference>
<dbReference type="AlphaFoldDB" id="A0A3G9GD69"/>
<proteinExistence type="inferred from homology"/>
<dbReference type="NCBIfam" id="TIGR00206">
    <property type="entry name" value="fliF"/>
    <property type="match status" value="1"/>
</dbReference>
<dbReference type="PRINTS" id="PR01009">
    <property type="entry name" value="FLGMRINGFLIF"/>
</dbReference>
<evidence type="ECO:0000256" key="9">
    <source>
        <dbReference type="PIRNR" id="PIRNR004862"/>
    </source>
</evidence>
<comment type="subcellular location">
    <subcellularLocation>
        <location evidence="1 9">Bacterial flagellum basal body</location>
    </subcellularLocation>
    <subcellularLocation>
        <location evidence="2">Cell membrane</location>
        <topology evidence="2">Multi-pass membrane protein</topology>
    </subcellularLocation>
</comment>
<evidence type="ECO:0000256" key="8">
    <source>
        <dbReference type="ARBA" id="ARBA00023143"/>
    </source>
</evidence>
<evidence type="ECO:0000256" key="10">
    <source>
        <dbReference type="SAM" id="MobiDB-lite"/>
    </source>
</evidence>
<feature type="region of interest" description="Disordered" evidence="10">
    <location>
        <begin position="526"/>
        <end position="555"/>
    </location>
</feature>
<dbReference type="Gene3D" id="3.30.300.30">
    <property type="match status" value="1"/>
</dbReference>
<evidence type="ECO:0000256" key="4">
    <source>
        <dbReference type="ARBA" id="ARBA00022475"/>
    </source>
</evidence>
<dbReference type="PANTHER" id="PTHR30046">
    <property type="entry name" value="FLAGELLAR M-RING PROTEIN"/>
    <property type="match status" value="1"/>
</dbReference>
<evidence type="ECO:0000313" key="15">
    <source>
        <dbReference type="Proteomes" id="UP000198290"/>
    </source>
</evidence>
<dbReference type="InterPro" id="IPR006182">
    <property type="entry name" value="FliF_N_dom"/>
</dbReference>
<dbReference type="Pfam" id="PF08345">
    <property type="entry name" value="YscJ_FliF_C"/>
    <property type="match status" value="1"/>
</dbReference>
<reference evidence="15" key="1">
    <citation type="journal article" date="2017" name="Biotechnol. Biofuels">
        <title>Evaluation of environmental bacterial communities as a factor affecting the growth of duckweed Lemna minor.</title>
        <authorList>
            <person name="Ishizawa H."/>
            <person name="Kuroda M."/>
            <person name="Morikawa M."/>
            <person name="Ike M."/>
        </authorList>
    </citation>
    <scope>NUCLEOTIDE SEQUENCE [LARGE SCALE GENOMIC DNA]</scope>
    <source>
        <strain evidence="15">H3</strain>
    </source>
</reference>
<accession>A0A3G9GD69</accession>
<dbReference type="InterPro" id="IPR013556">
    <property type="entry name" value="Flag_M-ring_C"/>
</dbReference>
<keyword evidence="8 9" id="KW-0975">Bacterial flagellum</keyword>
<dbReference type="GO" id="GO:0003774">
    <property type="term" value="F:cytoskeletal motor activity"/>
    <property type="evidence" value="ECO:0007669"/>
    <property type="project" value="InterPro"/>
</dbReference>
<organism evidence="14 15">
    <name type="scientific">Aquitalea magnusonii</name>
    <dbReference type="NCBI Taxonomy" id="332411"/>
    <lineage>
        <taxon>Bacteria</taxon>
        <taxon>Pseudomonadati</taxon>
        <taxon>Pseudomonadota</taxon>
        <taxon>Betaproteobacteria</taxon>
        <taxon>Neisseriales</taxon>
        <taxon>Chromobacteriaceae</taxon>
        <taxon>Aquitalea</taxon>
    </lineage>
</organism>
<evidence type="ECO:0000256" key="5">
    <source>
        <dbReference type="ARBA" id="ARBA00022692"/>
    </source>
</evidence>
<evidence type="ECO:0000256" key="11">
    <source>
        <dbReference type="SAM" id="Phobius"/>
    </source>
</evidence>
<dbReference type="RefSeq" id="WP_089085234.1">
    <property type="nucleotide sequence ID" value="NZ_AP018823.1"/>
</dbReference>
<dbReference type="InterPro" id="IPR000067">
    <property type="entry name" value="FlgMring_FliF"/>
</dbReference>
<keyword evidence="14" id="KW-0969">Cilium</keyword>
<dbReference type="EMBL" id="AP018823">
    <property type="protein sequence ID" value="BBF84609.1"/>
    <property type="molecule type" value="Genomic_DNA"/>
</dbReference>
<dbReference type="KEGG" id="amah:DLM_0969"/>
<dbReference type="STRING" id="332411.VI06_18730"/>
<feature type="compositionally biased region" description="Polar residues" evidence="10">
    <location>
        <begin position="282"/>
        <end position="305"/>
    </location>
</feature>
<dbReference type="GO" id="GO:0005886">
    <property type="term" value="C:plasma membrane"/>
    <property type="evidence" value="ECO:0007669"/>
    <property type="project" value="UniProtKB-SubCell"/>
</dbReference>